<reference evidence="3" key="1">
    <citation type="journal article" date="2019" name="Int. J. Syst. Evol. Microbiol.">
        <title>The Global Catalogue of Microorganisms (GCM) 10K type strain sequencing project: providing services to taxonomists for standard genome sequencing and annotation.</title>
        <authorList>
            <consortium name="The Broad Institute Genomics Platform"/>
            <consortium name="The Broad Institute Genome Sequencing Center for Infectious Disease"/>
            <person name="Wu L."/>
            <person name="Ma J."/>
        </authorList>
    </citation>
    <scope>NUCLEOTIDE SEQUENCE [LARGE SCALE GENOMIC DNA]</scope>
    <source>
        <strain evidence="3">CGMCC 1.14993</strain>
    </source>
</reference>
<dbReference type="InterPro" id="IPR010982">
    <property type="entry name" value="Lambda_DNA-bd_dom_sf"/>
</dbReference>
<organism evidence="2 3">
    <name type="scientific">Gottfriedia solisilvae</name>
    <dbReference type="NCBI Taxonomy" id="1516104"/>
    <lineage>
        <taxon>Bacteria</taxon>
        <taxon>Bacillati</taxon>
        <taxon>Bacillota</taxon>
        <taxon>Bacilli</taxon>
        <taxon>Bacillales</taxon>
        <taxon>Bacillaceae</taxon>
        <taxon>Gottfriedia</taxon>
    </lineage>
</organism>
<accession>A0A8J3AJV2</accession>
<dbReference type="GO" id="GO:0003677">
    <property type="term" value="F:DNA binding"/>
    <property type="evidence" value="ECO:0007669"/>
    <property type="project" value="InterPro"/>
</dbReference>
<dbReference type="InterPro" id="IPR001387">
    <property type="entry name" value="Cro/C1-type_HTH"/>
</dbReference>
<evidence type="ECO:0000259" key="1">
    <source>
        <dbReference type="PROSITE" id="PS50943"/>
    </source>
</evidence>
<dbReference type="SUPFAM" id="SSF47413">
    <property type="entry name" value="lambda repressor-like DNA-binding domains"/>
    <property type="match status" value="1"/>
</dbReference>
<sequence length="156" mass="18222">MNKDKLIELISQNVRLIRLEKGYSQEKMATVLGISKKTLVQIEKERTSLGWTNTVVVCALFKDSMILKNFFGDEPFEVIETLAHDEMNTPKVKTLGGKLFWNEVEHKGIYRVQQNVISQHYRILDDSDYRWYSSFELEDVMNRLSELINSQSKDNT</sequence>
<protein>
    <submittedName>
        <fullName evidence="2">XRE family transcriptional regulator</fullName>
    </submittedName>
</protein>
<dbReference type="EMBL" id="BMHB01000001">
    <property type="protein sequence ID" value="GGI11818.1"/>
    <property type="molecule type" value="Genomic_DNA"/>
</dbReference>
<evidence type="ECO:0000313" key="3">
    <source>
        <dbReference type="Proteomes" id="UP000626244"/>
    </source>
</evidence>
<dbReference type="OrthoDB" id="1796720at2"/>
<dbReference type="Proteomes" id="UP000626244">
    <property type="component" value="Unassembled WGS sequence"/>
</dbReference>
<dbReference type="AlphaFoldDB" id="A0A8J3AJV2"/>
<dbReference type="CDD" id="cd00093">
    <property type="entry name" value="HTH_XRE"/>
    <property type="match status" value="1"/>
</dbReference>
<gene>
    <name evidence="2" type="ORF">GCM10007380_09750</name>
</gene>
<dbReference type="Gene3D" id="1.10.260.40">
    <property type="entry name" value="lambda repressor-like DNA-binding domains"/>
    <property type="match status" value="1"/>
</dbReference>
<dbReference type="PROSITE" id="PS50943">
    <property type="entry name" value="HTH_CROC1"/>
    <property type="match status" value="1"/>
</dbReference>
<evidence type="ECO:0000313" key="2">
    <source>
        <dbReference type="EMBL" id="GGI11818.1"/>
    </source>
</evidence>
<proteinExistence type="predicted"/>
<dbReference type="SMART" id="SM00530">
    <property type="entry name" value="HTH_XRE"/>
    <property type="match status" value="1"/>
</dbReference>
<feature type="domain" description="HTH cro/C1-type" evidence="1">
    <location>
        <begin position="14"/>
        <end position="48"/>
    </location>
</feature>
<dbReference type="RefSeq" id="WP_087999200.1">
    <property type="nucleotide sequence ID" value="NZ_BMHB01000001.1"/>
</dbReference>
<comment type="caution">
    <text evidence="2">The sequence shown here is derived from an EMBL/GenBank/DDBJ whole genome shotgun (WGS) entry which is preliminary data.</text>
</comment>
<keyword evidence="3" id="KW-1185">Reference proteome</keyword>
<name>A0A8J3AJV2_9BACI</name>
<dbReference type="Pfam" id="PF01381">
    <property type="entry name" value="HTH_3"/>
    <property type="match status" value="1"/>
</dbReference>